<feature type="domain" description="Spermatogenesis-associated protein 20-like TRX" evidence="3">
    <location>
        <begin position="7"/>
        <end position="74"/>
    </location>
</feature>
<gene>
    <name evidence="4" type="ORF">L0U88_04810</name>
</gene>
<name>A0ABS9BH17_9BACT</name>
<keyword evidence="5" id="KW-1185">Reference proteome</keyword>
<dbReference type="PANTHER" id="PTHR15337">
    <property type="entry name" value="ANTERIOR GRADIENT PROTEIN-RELATED"/>
    <property type="match status" value="1"/>
</dbReference>
<keyword evidence="2" id="KW-0676">Redox-active center</keyword>
<proteinExistence type="predicted"/>
<dbReference type="Gene3D" id="3.40.30.10">
    <property type="entry name" value="Glutaredoxin"/>
    <property type="match status" value="1"/>
</dbReference>
<protein>
    <submittedName>
        <fullName evidence="4">DUF255 domain-containing protein</fullName>
    </submittedName>
</protein>
<sequence length="159" mass="18456">MLNAQKTTDKDIRWMSLQEAEQAAKTAPRPVLIDLYTDWCGWCKVMDKRTYKNPKVVQYLNQHFYAVKLNAEAKTPYQWMGKTFEFNPQYRTNDFAIYLTGGQLSYPSTVIIPAPGEAPQAVAGFMMPKELEPFVKYFGDKAYPNTPFPVFHKQLKTKW</sequence>
<evidence type="ECO:0000256" key="2">
    <source>
        <dbReference type="ARBA" id="ARBA00023284"/>
    </source>
</evidence>
<evidence type="ECO:0000256" key="1">
    <source>
        <dbReference type="ARBA" id="ARBA00022729"/>
    </source>
</evidence>
<keyword evidence="1" id="KW-0732">Signal</keyword>
<dbReference type="EMBL" id="JAKEVY010000001">
    <property type="protein sequence ID" value="MCF1713951.1"/>
    <property type="molecule type" value="Genomic_DNA"/>
</dbReference>
<evidence type="ECO:0000313" key="5">
    <source>
        <dbReference type="Proteomes" id="UP001200145"/>
    </source>
</evidence>
<accession>A0ABS9BH17</accession>
<dbReference type="InterPro" id="IPR036249">
    <property type="entry name" value="Thioredoxin-like_sf"/>
</dbReference>
<dbReference type="Proteomes" id="UP001200145">
    <property type="component" value="Unassembled WGS sequence"/>
</dbReference>
<dbReference type="InterPro" id="IPR051099">
    <property type="entry name" value="AGR/TXD"/>
</dbReference>
<dbReference type="InterPro" id="IPR004879">
    <property type="entry name" value="Ssp411-like_TRX"/>
</dbReference>
<dbReference type="InterPro" id="IPR017937">
    <property type="entry name" value="Thioredoxin_CS"/>
</dbReference>
<evidence type="ECO:0000259" key="3">
    <source>
        <dbReference type="Pfam" id="PF03190"/>
    </source>
</evidence>
<dbReference type="Pfam" id="PF03190">
    <property type="entry name" value="Thioredox_DsbH"/>
    <property type="match status" value="1"/>
</dbReference>
<dbReference type="PROSITE" id="PS00194">
    <property type="entry name" value="THIOREDOXIN_1"/>
    <property type="match status" value="1"/>
</dbReference>
<organism evidence="4 5">
    <name type="scientific">Flavihumibacter fluminis</name>
    <dbReference type="NCBI Taxonomy" id="2909236"/>
    <lineage>
        <taxon>Bacteria</taxon>
        <taxon>Pseudomonadati</taxon>
        <taxon>Bacteroidota</taxon>
        <taxon>Chitinophagia</taxon>
        <taxon>Chitinophagales</taxon>
        <taxon>Chitinophagaceae</taxon>
        <taxon>Flavihumibacter</taxon>
    </lineage>
</organism>
<dbReference type="PANTHER" id="PTHR15337:SF11">
    <property type="entry name" value="THIOREDOXIN DOMAIN-CONTAINING PROTEIN"/>
    <property type="match status" value="1"/>
</dbReference>
<comment type="caution">
    <text evidence="4">The sequence shown here is derived from an EMBL/GenBank/DDBJ whole genome shotgun (WGS) entry which is preliminary data.</text>
</comment>
<dbReference type="RefSeq" id="WP_234864478.1">
    <property type="nucleotide sequence ID" value="NZ_JAKEVY010000001.1"/>
</dbReference>
<dbReference type="SUPFAM" id="SSF52833">
    <property type="entry name" value="Thioredoxin-like"/>
    <property type="match status" value="1"/>
</dbReference>
<reference evidence="4 5" key="1">
    <citation type="submission" date="2022-01" db="EMBL/GenBank/DDBJ databases">
        <title>Flavihumibacter sp. nov., isolated from sediment of a river.</title>
        <authorList>
            <person name="Liu H."/>
        </authorList>
    </citation>
    <scope>NUCLEOTIDE SEQUENCE [LARGE SCALE GENOMIC DNA]</scope>
    <source>
        <strain evidence="4 5">RY-1</strain>
    </source>
</reference>
<evidence type="ECO:0000313" key="4">
    <source>
        <dbReference type="EMBL" id="MCF1713951.1"/>
    </source>
</evidence>